<dbReference type="RefSeq" id="WP_094811334.1">
    <property type="nucleotide sequence ID" value="NZ_PTRA01000001.1"/>
</dbReference>
<dbReference type="Proteomes" id="UP000239590">
    <property type="component" value="Unassembled WGS sequence"/>
</dbReference>
<dbReference type="EMBL" id="PTRA01000001">
    <property type="protein sequence ID" value="PQA60954.1"/>
    <property type="molecule type" value="Genomic_DNA"/>
</dbReference>
<organism evidence="1 2">
    <name type="scientific">Siphonobacter curvatus</name>
    <dbReference type="NCBI Taxonomy" id="2094562"/>
    <lineage>
        <taxon>Bacteria</taxon>
        <taxon>Pseudomonadati</taxon>
        <taxon>Bacteroidota</taxon>
        <taxon>Cytophagia</taxon>
        <taxon>Cytophagales</taxon>
        <taxon>Cytophagaceae</taxon>
        <taxon>Siphonobacter</taxon>
    </lineage>
</organism>
<protein>
    <submittedName>
        <fullName evidence="1">YtxH domain-containing protein</fullName>
    </submittedName>
</protein>
<accession>A0A2S7ITC6</accession>
<dbReference type="PANTHER" id="PTHR35792:SF1">
    <property type="entry name" value="SLL0268 PROTEIN"/>
    <property type="match status" value="1"/>
</dbReference>
<dbReference type="AlphaFoldDB" id="A0A2S7ITC6"/>
<gene>
    <name evidence="1" type="ORF">C5O19_01695</name>
</gene>
<dbReference type="PANTHER" id="PTHR35792">
    <property type="entry name" value="GENERAL STRESS PROTEIN"/>
    <property type="match status" value="1"/>
</dbReference>
<evidence type="ECO:0000313" key="2">
    <source>
        <dbReference type="Proteomes" id="UP000239590"/>
    </source>
</evidence>
<evidence type="ECO:0000313" key="1">
    <source>
        <dbReference type="EMBL" id="PQA60954.1"/>
    </source>
</evidence>
<dbReference type="InterPro" id="IPR052928">
    <property type="entry name" value="Desiccation-related_membrane"/>
</dbReference>
<dbReference type="InterPro" id="IPR024623">
    <property type="entry name" value="YtxH"/>
</dbReference>
<dbReference type="OrthoDB" id="598035at2"/>
<keyword evidence="2" id="KW-1185">Reference proteome</keyword>
<proteinExistence type="predicted"/>
<sequence length="98" mass="10701">MKKSTLTLLGFLAGTAVGASVGILYAPDSGENTRDRLGYRLSKYREHLQQLIADLMAQSDLPESLAKTEGKKVVDEAREKAERLLADVESLMGQIKGH</sequence>
<name>A0A2S7ITC6_9BACT</name>
<comment type="caution">
    <text evidence="1">The sequence shown here is derived from an EMBL/GenBank/DDBJ whole genome shotgun (WGS) entry which is preliminary data.</text>
</comment>
<dbReference type="Pfam" id="PF12732">
    <property type="entry name" value="YtxH"/>
    <property type="match status" value="1"/>
</dbReference>
<reference evidence="2" key="1">
    <citation type="submission" date="2018-02" db="EMBL/GenBank/DDBJ databases">
        <title>Genome sequencing of Solimonas sp. HR-BB.</title>
        <authorList>
            <person name="Lee Y."/>
            <person name="Jeon C.O."/>
        </authorList>
    </citation>
    <scope>NUCLEOTIDE SEQUENCE [LARGE SCALE GENOMIC DNA]</scope>
    <source>
        <strain evidence="2">HR-U</strain>
    </source>
</reference>